<dbReference type="RefSeq" id="WP_263363107.1">
    <property type="nucleotide sequence ID" value="NZ_OX336425.1"/>
</dbReference>
<evidence type="ECO:0000259" key="1">
    <source>
        <dbReference type="Pfam" id="PF00535"/>
    </source>
</evidence>
<dbReference type="InterPro" id="IPR029044">
    <property type="entry name" value="Nucleotide-diphossugar_trans"/>
</dbReference>
<dbReference type="Proteomes" id="UP001152749">
    <property type="component" value="Chromosome"/>
</dbReference>
<dbReference type="Pfam" id="PF00535">
    <property type="entry name" value="Glycos_transf_2"/>
    <property type="match status" value="1"/>
</dbReference>
<dbReference type="KEGG" id="fcs:TRV642_2407"/>
<accession>A0A9W4X3F5</accession>
<sequence>MLSILIPVFNYNVVPLVEEIAKQCDLIGINFEILCQDDASDFRENTLNQEINLLTNCFFFKNETNLGRGKNINSMAQKAKFDWLLILDCDTFPAKSNFIKKYIDIISDLKNDIFFGGIIYENKEPQKEQFLRWFYGNKREALSLLTSNLVVKKDVFIRFPFDESITRYGYEDLCFFSVLKANHFEILRIENPTFHLNLETSQIFLNKTKIALENLVFLHNSNKIQKEESKIITSFELLKKIRLISISAYLFKNNRSKIEKNLLSKKPSLFLFDIYKLGYFCNLKKSN</sequence>
<dbReference type="AlphaFoldDB" id="A0A9W4X3F5"/>
<name>A0A9W4X3F5_9FLAO</name>
<dbReference type="SUPFAM" id="SSF53448">
    <property type="entry name" value="Nucleotide-diphospho-sugar transferases"/>
    <property type="match status" value="1"/>
</dbReference>
<dbReference type="InterPro" id="IPR001173">
    <property type="entry name" value="Glyco_trans_2-like"/>
</dbReference>
<feature type="domain" description="Glycosyltransferase 2-like" evidence="1">
    <location>
        <begin position="3"/>
        <end position="133"/>
    </location>
</feature>
<dbReference type="Gene3D" id="3.90.550.10">
    <property type="entry name" value="Spore Coat Polysaccharide Biosynthesis Protein SpsA, Chain A"/>
    <property type="match status" value="1"/>
</dbReference>
<dbReference type="EMBL" id="OX336425">
    <property type="protein sequence ID" value="CAI2767283.1"/>
    <property type="molecule type" value="Genomic_DNA"/>
</dbReference>
<reference evidence="2" key="1">
    <citation type="submission" date="2022-09" db="EMBL/GenBank/DDBJ databases">
        <authorList>
            <person name="Duchaud E."/>
        </authorList>
    </citation>
    <scope>NUCLEOTIDE SEQUENCE</scope>
    <source>
        <strain evidence="2">TRV642</strain>
    </source>
</reference>
<protein>
    <submittedName>
        <fullName evidence="2">Glyco_trans_2-like domain-containing protein</fullName>
    </submittedName>
</protein>
<proteinExistence type="predicted"/>
<evidence type="ECO:0000313" key="3">
    <source>
        <dbReference type="Proteomes" id="UP001152749"/>
    </source>
</evidence>
<evidence type="ECO:0000313" key="2">
    <source>
        <dbReference type="EMBL" id="CAI2767283.1"/>
    </source>
</evidence>
<gene>
    <name evidence="2" type="ORF">TRV642_2407</name>
</gene>
<organism evidence="2 3">
    <name type="scientific">Flavobacterium collinsii</name>
    <dbReference type="NCBI Taxonomy" id="1114861"/>
    <lineage>
        <taxon>Bacteria</taxon>
        <taxon>Pseudomonadati</taxon>
        <taxon>Bacteroidota</taxon>
        <taxon>Flavobacteriia</taxon>
        <taxon>Flavobacteriales</taxon>
        <taxon>Flavobacteriaceae</taxon>
        <taxon>Flavobacterium</taxon>
    </lineage>
</organism>